<evidence type="ECO:0000256" key="6">
    <source>
        <dbReference type="ARBA" id="ARBA00022737"/>
    </source>
</evidence>
<dbReference type="EMBL" id="LT960614">
    <property type="protein sequence ID" value="SON55168.1"/>
    <property type="molecule type" value="Genomic_DNA"/>
</dbReference>
<dbReference type="InterPro" id="IPR029489">
    <property type="entry name" value="OGT/SEC/SPY_C"/>
</dbReference>
<dbReference type="Gene3D" id="1.25.40.10">
    <property type="entry name" value="Tetratricopeptide repeat domain"/>
    <property type="match status" value="2"/>
</dbReference>
<dbReference type="InterPro" id="IPR011990">
    <property type="entry name" value="TPR-like_helical_dom_sf"/>
</dbReference>
<gene>
    <name evidence="10" type="ORF">HDIA_1627</name>
</gene>
<sequence>MPQEFFSALPADPFDDALARHREGELEKAIESYRALLVLKPADPHVMQLLGVALFQRGDQAAGLLHLQRAYALSADDPTIAGNFAKALQSAGKTSDAIPILRRLLRTSADHQHLKERLATICRLAGYLDEAEKLYRELIKTEGSLPKHVEGLARVLAQDGRKMEAAELLSEHLVSQGRSHGPMVYLAGILGDLGHLADAAGLYEQAVKLKPEDIATRLLHIRTLMLAEDFDSAFATGLEALEVFPKEASLHITVGNVLVEAGHVPEALLHFREAVNLDRENAQALAATAACAMRLDQKEAAGRLAARAIELDASGARGYLVLASLARELGSPEEALRLYEEALSKGADSAQVRFELASILAEDPAKLSAALEHLLAGLNMDPQHYAAWCLARHVARMLARHDILAELDSRNDFRSYDRRVHPPLPSWLLDETDDPQEHLDHARRYWDRNAFRANEIFARSPKPMLPPPPEPDDKIVIGYVSGRFHEPDTAPRLAGLLELHDRRRFSIHAYCHSPQLENSVAKRLKSGVDLYQSIKGMGAVEFANTIARNGVHILVDLDGYREGSRIGYMGLRAAPIQVSWLGYPGSSGSDAIDYLIADRIATPDGATPYHSENLVRVPYCHYVHDTRRRIEPIRPRRSEFGLPDNAFVLACFGNPNKVGAETLATWSSILSQTPRSVLWLRNRTAEVSENIKTAFAHQGIDPNRIIISPYLDEAKHLARLPLADLCLDTFPHGSRTASCEALWMGVPVLTRSGNSFSSRVTASMLVNVGLPDLICPDDAAFEAKVVSLVKAAERLRPMRDHLLQRRQNLPLFDMLRFAAHLEAAFTAMVDRWRKDLPPEAIDIAPLSRG</sequence>
<evidence type="ECO:0000256" key="8">
    <source>
        <dbReference type="PROSITE-ProRule" id="PRU00339"/>
    </source>
</evidence>
<organism evidence="10 11">
    <name type="scientific">Hartmannibacter diazotrophicus</name>
    <dbReference type="NCBI Taxonomy" id="1482074"/>
    <lineage>
        <taxon>Bacteria</taxon>
        <taxon>Pseudomonadati</taxon>
        <taxon>Pseudomonadota</taxon>
        <taxon>Alphaproteobacteria</taxon>
        <taxon>Hyphomicrobiales</taxon>
        <taxon>Pleomorphomonadaceae</taxon>
        <taxon>Hartmannibacter</taxon>
    </lineage>
</organism>
<keyword evidence="7 8" id="KW-0802">TPR repeat</keyword>
<keyword evidence="6" id="KW-0677">Repeat</keyword>
<dbReference type="Pfam" id="PF13428">
    <property type="entry name" value="TPR_14"/>
    <property type="match status" value="1"/>
</dbReference>
<proteinExistence type="inferred from homology"/>
<evidence type="ECO:0000256" key="3">
    <source>
        <dbReference type="ARBA" id="ARBA00011970"/>
    </source>
</evidence>
<dbReference type="EC" id="2.4.1.255" evidence="3"/>
<comment type="pathway">
    <text evidence="1">Protein modification; protein glycosylation.</text>
</comment>
<reference evidence="11" key="1">
    <citation type="submission" date="2017-09" db="EMBL/GenBank/DDBJ databases">
        <title>Genome sequence of Nannocystis excedens DSM 71.</title>
        <authorList>
            <person name="Blom J."/>
        </authorList>
    </citation>
    <scope>NUCLEOTIDE SEQUENCE [LARGE SCALE GENOMIC DNA]</scope>
    <source>
        <strain evidence="11">type strain: E19</strain>
    </source>
</reference>
<dbReference type="SUPFAM" id="SSF48452">
    <property type="entry name" value="TPR-like"/>
    <property type="match status" value="1"/>
</dbReference>
<comment type="similarity">
    <text evidence="2">Belongs to the glycosyltransferase 41 family. O-GlcNAc transferase subfamily.</text>
</comment>
<evidence type="ECO:0000256" key="2">
    <source>
        <dbReference type="ARBA" id="ARBA00005386"/>
    </source>
</evidence>
<dbReference type="PANTHER" id="PTHR44366:SF1">
    <property type="entry name" value="UDP-N-ACETYLGLUCOSAMINE--PEPTIDE N-ACETYLGLUCOSAMINYLTRANSFERASE 110 KDA SUBUNIT"/>
    <property type="match status" value="1"/>
</dbReference>
<dbReference type="KEGG" id="hdi:HDIA_1627"/>
<dbReference type="Gene3D" id="3.40.50.2000">
    <property type="entry name" value="Glycogen Phosphorylase B"/>
    <property type="match status" value="1"/>
</dbReference>
<dbReference type="Gene3D" id="3.40.50.11380">
    <property type="match status" value="1"/>
</dbReference>
<evidence type="ECO:0000313" key="11">
    <source>
        <dbReference type="Proteomes" id="UP000223606"/>
    </source>
</evidence>
<evidence type="ECO:0000256" key="7">
    <source>
        <dbReference type="ARBA" id="ARBA00022803"/>
    </source>
</evidence>
<feature type="repeat" description="TPR" evidence="8">
    <location>
        <begin position="248"/>
        <end position="281"/>
    </location>
</feature>
<evidence type="ECO:0000256" key="4">
    <source>
        <dbReference type="ARBA" id="ARBA00022676"/>
    </source>
</evidence>
<dbReference type="Pfam" id="PF13844">
    <property type="entry name" value="Glyco_transf_41"/>
    <property type="match status" value="2"/>
</dbReference>
<dbReference type="AlphaFoldDB" id="A0A2C9D4U5"/>
<dbReference type="PANTHER" id="PTHR44366">
    <property type="entry name" value="UDP-N-ACETYLGLUCOSAMINE--PEPTIDE N-ACETYLGLUCOSAMINYLTRANSFERASE 110 KDA SUBUNIT"/>
    <property type="match status" value="1"/>
</dbReference>
<evidence type="ECO:0000259" key="9">
    <source>
        <dbReference type="Pfam" id="PF13844"/>
    </source>
</evidence>
<dbReference type="GO" id="GO:0097363">
    <property type="term" value="F:protein O-acetylglucosaminyltransferase activity"/>
    <property type="evidence" value="ECO:0007669"/>
    <property type="project" value="UniProtKB-EC"/>
</dbReference>
<name>A0A2C9D4U5_9HYPH</name>
<dbReference type="PROSITE" id="PS50005">
    <property type="entry name" value="TPR"/>
    <property type="match status" value="1"/>
</dbReference>
<accession>A0A2C9D4U5</accession>
<dbReference type="InterPro" id="IPR037919">
    <property type="entry name" value="OGT"/>
</dbReference>
<feature type="domain" description="O-GlcNAc transferase C-terminal" evidence="9">
    <location>
        <begin position="471"/>
        <end position="630"/>
    </location>
</feature>
<keyword evidence="4" id="KW-0328">Glycosyltransferase</keyword>
<dbReference type="Pfam" id="PF13429">
    <property type="entry name" value="TPR_15"/>
    <property type="match status" value="1"/>
</dbReference>
<dbReference type="SMART" id="SM00028">
    <property type="entry name" value="TPR"/>
    <property type="match status" value="6"/>
</dbReference>
<dbReference type="RefSeq" id="WP_162292621.1">
    <property type="nucleotide sequence ID" value="NZ_LT960614.1"/>
</dbReference>
<keyword evidence="11" id="KW-1185">Reference proteome</keyword>
<evidence type="ECO:0000256" key="1">
    <source>
        <dbReference type="ARBA" id="ARBA00004922"/>
    </source>
</evidence>
<dbReference type="Proteomes" id="UP000223606">
    <property type="component" value="Chromosome 1"/>
</dbReference>
<evidence type="ECO:0000256" key="5">
    <source>
        <dbReference type="ARBA" id="ARBA00022679"/>
    </source>
</evidence>
<keyword evidence="5" id="KW-0808">Transferase</keyword>
<feature type="domain" description="O-GlcNAc transferase C-terminal" evidence="9">
    <location>
        <begin position="636"/>
        <end position="820"/>
    </location>
</feature>
<evidence type="ECO:0000313" key="10">
    <source>
        <dbReference type="EMBL" id="SON55168.1"/>
    </source>
</evidence>
<dbReference type="GO" id="GO:0006493">
    <property type="term" value="P:protein O-linked glycosylation"/>
    <property type="evidence" value="ECO:0007669"/>
    <property type="project" value="InterPro"/>
</dbReference>
<dbReference type="InterPro" id="IPR019734">
    <property type="entry name" value="TPR_rpt"/>
</dbReference>
<protein>
    <recommendedName>
        <fullName evidence="3">protein O-GlcNAc transferase</fullName>
        <ecNumber evidence="3">2.4.1.255</ecNumber>
    </recommendedName>
</protein>